<dbReference type="SUPFAM" id="SSF51445">
    <property type="entry name" value="(Trans)glycosidases"/>
    <property type="match status" value="1"/>
</dbReference>
<evidence type="ECO:0000313" key="1">
    <source>
        <dbReference type="EMBL" id="PWK26716.1"/>
    </source>
</evidence>
<protein>
    <recommendedName>
        <fullName evidence="3">Alpha-L-arabinofuranosidase</fullName>
    </recommendedName>
</protein>
<dbReference type="Gene3D" id="3.20.20.80">
    <property type="entry name" value="Glycosidases"/>
    <property type="match status" value="1"/>
</dbReference>
<gene>
    <name evidence="1" type="ORF">LV89_02225</name>
</gene>
<dbReference type="AlphaFoldDB" id="A0A316EAY1"/>
<accession>A0A316EAY1</accession>
<name>A0A316EAY1_9BACT</name>
<reference evidence="1 2" key="1">
    <citation type="submission" date="2018-05" db="EMBL/GenBank/DDBJ databases">
        <title>Genomic Encyclopedia of Archaeal and Bacterial Type Strains, Phase II (KMG-II): from individual species to whole genera.</title>
        <authorList>
            <person name="Goeker M."/>
        </authorList>
    </citation>
    <scope>NUCLEOTIDE SEQUENCE [LARGE SCALE GENOMIC DNA]</scope>
    <source>
        <strain evidence="1 2">DSM 22214</strain>
    </source>
</reference>
<proteinExistence type="predicted"/>
<dbReference type="EMBL" id="QGGO01000010">
    <property type="protein sequence ID" value="PWK26716.1"/>
    <property type="molecule type" value="Genomic_DNA"/>
</dbReference>
<evidence type="ECO:0008006" key="3">
    <source>
        <dbReference type="Google" id="ProtNLM"/>
    </source>
</evidence>
<dbReference type="PANTHER" id="PTHR43576">
    <property type="entry name" value="ALPHA-L-ARABINOFURANOSIDASE C-RELATED"/>
    <property type="match status" value="1"/>
</dbReference>
<dbReference type="PANTHER" id="PTHR43576:SF3">
    <property type="entry name" value="ALPHA-L-ARABINOFURANOSIDASE C"/>
    <property type="match status" value="1"/>
</dbReference>
<comment type="caution">
    <text evidence="1">The sequence shown here is derived from an EMBL/GenBank/DDBJ whole genome shotgun (WGS) entry which is preliminary data.</text>
</comment>
<dbReference type="OrthoDB" id="9758333at2"/>
<dbReference type="RefSeq" id="WP_109742961.1">
    <property type="nucleotide sequence ID" value="NZ_QGGO01000010.1"/>
</dbReference>
<dbReference type="GO" id="GO:0000272">
    <property type="term" value="P:polysaccharide catabolic process"/>
    <property type="evidence" value="ECO:0007669"/>
    <property type="project" value="TreeGrafter"/>
</dbReference>
<keyword evidence="2" id="KW-1185">Reference proteome</keyword>
<dbReference type="Proteomes" id="UP000245489">
    <property type="component" value="Unassembled WGS sequence"/>
</dbReference>
<evidence type="ECO:0000313" key="2">
    <source>
        <dbReference type="Proteomes" id="UP000245489"/>
    </source>
</evidence>
<sequence>MIRFTKFLMFHLLGIAILGFPLYSCSKTTDNGVIVAPKDSVIVITPAVEPKIASTVGFFLDNWQAKTFTTPSYTESSIPTSAVNTVTVDASAIVTKIPNQIFGHNANTWMGTFFDQASFMTDITNLKPNVIRWPAGSGSNGYFWNANPVQDPNNKSRQTPPAQYMKDWGIPDKYMDKDGKLFDAWFGYGQTTDNWRASLSNYYDMLQKSNNKGVIAINYSFARYGTSKNPVATAAHLAADWVRFDKGRTEYWEIGNENYADWEAGYRIDVSKNQDGQPEFLTGGLYAKHFKVFADSMRKAATEVGVKIKIGAVTQEAQTQSWQNNTTKTWNATMIPELNNKADYYVVHNYITPYDQNSSASVIINSALTVPAQMMNFVSNEITSNGAELKPIAFSEWNMWAKGSKQQVSNISGLFAVTVQGEAIKNKYGLAARWDFLNGWDDGNDHGLFSDGGSADDPKWNPRPSFYYMYYFQKCLGDRMVSATINGTSGALAPMTTYASTYSSGEMNVTILNPSPNAQTIEVKTKNFNVGNRFYWYSLAGGSDNGEFSRKVLVNNFGPKGVAGGPSDYTTLKALSASTTNGIKVTVPAWGSVFVMIDKK</sequence>
<organism evidence="1 2">
    <name type="scientific">Arcicella aurantiaca</name>
    <dbReference type="NCBI Taxonomy" id="591202"/>
    <lineage>
        <taxon>Bacteria</taxon>
        <taxon>Pseudomonadati</taxon>
        <taxon>Bacteroidota</taxon>
        <taxon>Cytophagia</taxon>
        <taxon>Cytophagales</taxon>
        <taxon>Flectobacillaceae</taxon>
        <taxon>Arcicella</taxon>
    </lineage>
</organism>
<dbReference type="InterPro" id="IPR017853">
    <property type="entry name" value="GH"/>
</dbReference>